<evidence type="ECO:0000256" key="2">
    <source>
        <dbReference type="SAM" id="SignalP"/>
    </source>
</evidence>
<evidence type="ECO:0000313" key="3">
    <source>
        <dbReference type="EMBL" id="RYO92987.1"/>
    </source>
</evidence>
<dbReference type="EMBL" id="QJNS01000022">
    <property type="protein sequence ID" value="RYO92987.1"/>
    <property type="molecule type" value="Genomic_DNA"/>
</dbReference>
<comment type="caution">
    <text evidence="3">The sequence shown here is derived from an EMBL/GenBank/DDBJ whole genome shotgun (WGS) entry which is preliminary data.</text>
</comment>
<dbReference type="PROSITE" id="PS51257">
    <property type="entry name" value="PROKAR_LIPOPROTEIN"/>
    <property type="match status" value="1"/>
</dbReference>
<keyword evidence="1 2" id="KW-0732">Signal</keyword>
<dbReference type="PANTHER" id="PTHR31836:SF28">
    <property type="entry name" value="SRCR DOMAIN-CONTAINING PROTEIN-RELATED"/>
    <property type="match status" value="1"/>
</dbReference>
<evidence type="ECO:0008006" key="5">
    <source>
        <dbReference type="Google" id="ProtNLM"/>
    </source>
</evidence>
<dbReference type="PANTHER" id="PTHR31836">
    <property type="match status" value="1"/>
</dbReference>
<evidence type="ECO:0000256" key="1">
    <source>
        <dbReference type="ARBA" id="ARBA00022729"/>
    </source>
</evidence>
<feature type="chain" id="PRO_5046485167" description="RlpA-like protein double-psi beta-barrel domain-containing protein" evidence="2">
    <location>
        <begin position="21"/>
        <end position="119"/>
    </location>
</feature>
<gene>
    <name evidence="3" type="ORF">DL762_001349</name>
</gene>
<organism evidence="3 4">
    <name type="scientific">Monosporascus cannonballus</name>
    <dbReference type="NCBI Taxonomy" id="155416"/>
    <lineage>
        <taxon>Eukaryota</taxon>
        <taxon>Fungi</taxon>
        <taxon>Dikarya</taxon>
        <taxon>Ascomycota</taxon>
        <taxon>Pezizomycotina</taxon>
        <taxon>Sordariomycetes</taxon>
        <taxon>Xylariomycetidae</taxon>
        <taxon>Xylariales</taxon>
        <taxon>Xylariales incertae sedis</taxon>
        <taxon>Monosporascus</taxon>
    </lineage>
</organism>
<evidence type="ECO:0000313" key="4">
    <source>
        <dbReference type="Proteomes" id="UP000294003"/>
    </source>
</evidence>
<protein>
    <recommendedName>
        <fullName evidence="5">RlpA-like protein double-psi beta-barrel domain-containing protein</fullName>
    </recommendedName>
</protein>
<sequence>MSALTKFLVTVAVSASTAVAFTGDMTFYTPGLGACGRVNSASDPVVALSPAQYGNAPNPNNSPVCGRWITIRRNGRTTAAQVVDKCPSCASGSIDVSPVIFDDIASLDVGRVQVTWEFQ</sequence>
<reference evidence="3 4" key="1">
    <citation type="submission" date="2018-06" db="EMBL/GenBank/DDBJ databases">
        <title>Complete Genomes of Monosporascus.</title>
        <authorList>
            <person name="Robinson A.J."/>
            <person name="Natvig D.O."/>
        </authorList>
    </citation>
    <scope>NUCLEOTIDE SEQUENCE [LARGE SCALE GENOMIC DNA]</scope>
    <source>
        <strain evidence="3 4">CBS 609.92</strain>
    </source>
</reference>
<dbReference type="CDD" id="cd22191">
    <property type="entry name" value="DPBB_RlpA_EXP_N-like"/>
    <property type="match status" value="1"/>
</dbReference>
<feature type="signal peptide" evidence="2">
    <location>
        <begin position="1"/>
        <end position="20"/>
    </location>
</feature>
<dbReference type="Proteomes" id="UP000294003">
    <property type="component" value="Unassembled WGS sequence"/>
</dbReference>
<keyword evidence="4" id="KW-1185">Reference proteome</keyword>
<dbReference type="SUPFAM" id="SSF50685">
    <property type="entry name" value="Barwin-like endoglucanases"/>
    <property type="match status" value="1"/>
</dbReference>
<dbReference type="Gene3D" id="2.40.40.10">
    <property type="entry name" value="RlpA-like domain"/>
    <property type="match status" value="1"/>
</dbReference>
<accession>A0ABY0HGM4</accession>
<dbReference type="InterPro" id="IPR036908">
    <property type="entry name" value="RlpA-like_sf"/>
</dbReference>
<proteinExistence type="predicted"/>
<name>A0ABY0HGM4_9PEZI</name>
<dbReference type="InterPro" id="IPR051477">
    <property type="entry name" value="Expansin_CellWall"/>
</dbReference>